<feature type="domain" description="FAD dependent oxidoreductase" evidence="1">
    <location>
        <begin position="4"/>
        <end position="339"/>
    </location>
</feature>
<dbReference type="EMBL" id="JBHSPA010000031">
    <property type="protein sequence ID" value="MFC5827957.1"/>
    <property type="molecule type" value="Genomic_DNA"/>
</dbReference>
<evidence type="ECO:0000313" key="2">
    <source>
        <dbReference type="EMBL" id="MFC5827957.1"/>
    </source>
</evidence>
<dbReference type="Pfam" id="PF01266">
    <property type="entry name" value="DAO"/>
    <property type="match status" value="1"/>
</dbReference>
<comment type="caution">
    <text evidence="2">The sequence shown here is derived from an EMBL/GenBank/DDBJ whole genome shotgun (WGS) entry which is preliminary data.</text>
</comment>
<keyword evidence="3" id="KW-1185">Reference proteome</keyword>
<evidence type="ECO:0000259" key="1">
    <source>
        <dbReference type="Pfam" id="PF01266"/>
    </source>
</evidence>
<gene>
    <name evidence="2" type="ORF">ACFPZ3_29185</name>
</gene>
<proteinExistence type="predicted"/>
<accession>A0ABW1CQW4</accession>
<dbReference type="InterPro" id="IPR006076">
    <property type="entry name" value="FAD-dep_OxRdtase"/>
</dbReference>
<dbReference type="InterPro" id="IPR036188">
    <property type="entry name" value="FAD/NAD-bd_sf"/>
</dbReference>
<evidence type="ECO:0000313" key="3">
    <source>
        <dbReference type="Proteomes" id="UP001596058"/>
    </source>
</evidence>
<protein>
    <submittedName>
        <fullName evidence="2">FAD-dependent oxidoreductase</fullName>
    </submittedName>
</protein>
<organism evidence="2 3">
    <name type="scientific">Nonomuraea insulae</name>
    <dbReference type="NCBI Taxonomy" id="1616787"/>
    <lineage>
        <taxon>Bacteria</taxon>
        <taxon>Bacillati</taxon>
        <taxon>Actinomycetota</taxon>
        <taxon>Actinomycetes</taxon>
        <taxon>Streptosporangiales</taxon>
        <taxon>Streptosporangiaceae</taxon>
        <taxon>Nonomuraea</taxon>
    </lineage>
</organism>
<dbReference type="SUPFAM" id="SSF51905">
    <property type="entry name" value="FAD/NAD(P)-binding domain"/>
    <property type="match status" value="1"/>
</dbReference>
<dbReference type="Gene3D" id="3.50.50.60">
    <property type="entry name" value="FAD/NAD(P)-binding domain"/>
    <property type="match status" value="1"/>
</dbReference>
<dbReference type="Proteomes" id="UP001596058">
    <property type="component" value="Unassembled WGS sequence"/>
</dbReference>
<name>A0ABW1CQW4_9ACTN</name>
<dbReference type="RefSeq" id="WP_379517457.1">
    <property type="nucleotide sequence ID" value="NZ_JBHSPA010000031.1"/>
</dbReference>
<sequence length="363" mass="38333">MRRCVIGAGLAGTLLAWRLKAAAPRDEICLYTGDPAAADATAASGGLVRAYEPDPAAARPAADSLAELRASAVLRDWADYREIGSVYVRAAPVESAPPYAHGMPVEGAPLESLPPGAELVTGTALARLGIHGVPREAIAVVERRAGHISPHRLRLMALEDFRRRGGEVVARVVERIGEHGDHAEIVVDGRRHPFDLAVVAAGPWTPALLSRSGLAGPGVRTKRIQYQIYEVSGRRPPPFVDETTGLYGRPSGRHGLLLGVPSEDWDLDAGALPVSLSACRDTEGAARLRLRELRLLRRVRTTAVCDAYTDARLLRLAPLGRCLHTFTGGSGGAAKLALAASGEAAGRLLAGPLTLAATSRTEP</sequence>
<reference evidence="3" key="1">
    <citation type="journal article" date="2019" name="Int. J. Syst. Evol. Microbiol.">
        <title>The Global Catalogue of Microorganisms (GCM) 10K type strain sequencing project: providing services to taxonomists for standard genome sequencing and annotation.</title>
        <authorList>
            <consortium name="The Broad Institute Genomics Platform"/>
            <consortium name="The Broad Institute Genome Sequencing Center for Infectious Disease"/>
            <person name="Wu L."/>
            <person name="Ma J."/>
        </authorList>
    </citation>
    <scope>NUCLEOTIDE SEQUENCE [LARGE SCALE GENOMIC DNA]</scope>
    <source>
        <strain evidence="3">CCUG 53903</strain>
    </source>
</reference>
<dbReference type="Gene3D" id="3.30.9.10">
    <property type="entry name" value="D-Amino Acid Oxidase, subunit A, domain 2"/>
    <property type="match status" value="1"/>
</dbReference>